<proteinExistence type="predicted"/>
<evidence type="ECO:0000259" key="1">
    <source>
        <dbReference type="Pfam" id="PF18894"/>
    </source>
</evidence>
<name>A0A2H0X8X7_UNCKA</name>
<evidence type="ECO:0000313" key="3">
    <source>
        <dbReference type="Proteomes" id="UP000231098"/>
    </source>
</evidence>
<sequence>MPFTFSPAEDIKNRIEKILFLFSETKAIDPGRITCFRSYGSKSRAVARIWALPSIWQSALSVPPQYLIEVVSEKYDKLDETEKTKVLIHELLHIPNKFSGGLVPHRCFGKRIDRRRVDEIYRKFLKEEIL</sequence>
<dbReference type="Proteomes" id="UP000231098">
    <property type="component" value="Unassembled WGS sequence"/>
</dbReference>
<feature type="domain" description="Putative phage metallopeptidase" evidence="1">
    <location>
        <begin position="5"/>
        <end position="105"/>
    </location>
</feature>
<evidence type="ECO:0000313" key="2">
    <source>
        <dbReference type="EMBL" id="PIS21387.1"/>
    </source>
</evidence>
<dbReference type="EMBL" id="PEYV01000052">
    <property type="protein sequence ID" value="PIS21387.1"/>
    <property type="molecule type" value="Genomic_DNA"/>
</dbReference>
<organism evidence="2 3">
    <name type="scientific">candidate division WWE3 bacterium CG08_land_8_20_14_0_20_41_15</name>
    <dbReference type="NCBI Taxonomy" id="1975086"/>
    <lineage>
        <taxon>Bacteria</taxon>
        <taxon>Katanobacteria</taxon>
    </lineage>
</organism>
<comment type="caution">
    <text evidence="2">The sequence shown here is derived from an EMBL/GenBank/DDBJ whole genome shotgun (WGS) entry which is preliminary data.</text>
</comment>
<accession>A0A2H0X8X7</accession>
<gene>
    <name evidence="2" type="ORF">COT51_03120</name>
</gene>
<protein>
    <submittedName>
        <fullName evidence="2">Metallopeptidase</fullName>
    </submittedName>
</protein>
<dbReference type="InterPro" id="IPR043998">
    <property type="entry name" value="Put_Metallopep"/>
</dbReference>
<reference evidence="3" key="1">
    <citation type="submission" date="2017-09" db="EMBL/GenBank/DDBJ databases">
        <title>Depth-based differentiation of microbial function through sediment-hosted aquifers and enrichment of novel symbionts in the deep terrestrial subsurface.</title>
        <authorList>
            <person name="Probst A.J."/>
            <person name="Ladd B."/>
            <person name="Jarett J.K."/>
            <person name="Geller-Mcgrath D.E."/>
            <person name="Sieber C.M.K."/>
            <person name="Emerson J.B."/>
            <person name="Anantharaman K."/>
            <person name="Thomas B.C."/>
            <person name="Malmstrom R."/>
            <person name="Stieglmeier M."/>
            <person name="Klingl A."/>
            <person name="Woyke T."/>
            <person name="Ryan C.M."/>
            <person name="Banfield J.F."/>
        </authorList>
    </citation>
    <scope>NUCLEOTIDE SEQUENCE [LARGE SCALE GENOMIC DNA]</scope>
</reference>
<dbReference type="Pfam" id="PF18894">
    <property type="entry name" value="PhageMetallopep"/>
    <property type="match status" value="1"/>
</dbReference>
<dbReference type="AlphaFoldDB" id="A0A2H0X8X7"/>